<dbReference type="PROSITE" id="PS00383">
    <property type="entry name" value="TYR_PHOSPHATASE_1"/>
    <property type="match status" value="1"/>
</dbReference>
<reference evidence="2" key="1">
    <citation type="submission" date="2022-07" db="EMBL/GenBank/DDBJ databases">
        <authorList>
            <person name="Otstavnykh N."/>
            <person name="Isaeva M."/>
            <person name="Bystritskaya E."/>
        </authorList>
    </citation>
    <scope>NUCLEOTIDE SEQUENCE</scope>
    <source>
        <strain evidence="2">10Alg 79</strain>
    </source>
</reference>
<dbReference type="AlphaFoldDB" id="A0AAJ1UG34"/>
<dbReference type="InterPro" id="IPR016130">
    <property type="entry name" value="Tyr_Pase_AS"/>
</dbReference>
<gene>
    <name evidence="2" type="ORF">NOI20_15080</name>
</gene>
<dbReference type="PANTHER" id="PTHR31126:SF72">
    <property type="entry name" value="DUAL SPECIFICITY PROTEIN PHOSPHATASE TPBA"/>
    <property type="match status" value="1"/>
</dbReference>
<dbReference type="RefSeq" id="WP_317627059.1">
    <property type="nucleotide sequence ID" value="NZ_JANFFA010000004.1"/>
</dbReference>
<dbReference type="GO" id="GO:0004721">
    <property type="term" value="F:phosphoprotein phosphatase activity"/>
    <property type="evidence" value="ECO:0007669"/>
    <property type="project" value="InterPro"/>
</dbReference>
<reference evidence="2" key="2">
    <citation type="submission" date="2023-04" db="EMBL/GenBank/DDBJ databases">
        <title>'Rhodoalgimonas zhirmunskyi' gen. nov., isolated from a red alga.</title>
        <authorList>
            <person name="Nedashkovskaya O.I."/>
            <person name="Otstavnykh N.Y."/>
            <person name="Bystritskaya E.P."/>
            <person name="Balabanova L.A."/>
            <person name="Isaeva M.P."/>
        </authorList>
    </citation>
    <scope>NUCLEOTIDE SEQUENCE</scope>
    <source>
        <strain evidence="2">10Alg 79</strain>
    </source>
</reference>
<name>A0AAJ1UG34_9RHOB</name>
<proteinExistence type="inferred from homology"/>
<dbReference type="Gene3D" id="3.90.190.10">
    <property type="entry name" value="Protein tyrosine phosphatase superfamily"/>
    <property type="match status" value="1"/>
</dbReference>
<sequence>MIFAALKATGVLFFLLLAFLAYLQLSGNFHEVRKGELYRSAQPSADMLAAFSQEHGGKSVINLRGAAPGADWYEEELAATKQAGLEHFDFQMSATHHFEPAKAEALIALMKAAPKPLLIHCKSGADRTGFASMIYLMALTDVGEGQSERQLSVRYGHIGIPMLSQAWPMDESWEEFEQSIGLTGT</sequence>
<accession>A0AAJ1UG34</accession>
<dbReference type="SUPFAM" id="SSF52799">
    <property type="entry name" value="(Phosphotyrosine protein) phosphatases II"/>
    <property type="match status" value="1"/>
</dbReference>
<evidence type="ECO:0000313" key="2">
    <source>
        <dbReference type="EMBL" id="MDQ2095441.1"/>
    </source>
</evidence>
<dbReference type="Proteomes" id="UP001227162">
    <property type="component" value="Unassembled WGS sequence"/>
</dbReference>
<evidence type="ECO:0000256" key="1">
    <source>
        <dbReference type="ARBA" id="ARBA00009580"/>
    </source>
</evidence>
<dbReference type="PANTHER" id="PTHR31126">
    <property type="entry name" value="TYROSINE-PROTEIN PHOSPHATASE"/>
    <property type="match status" value="1"/>
</dbReference>
<dbReference type="Pfam" id="PF13350">
    <property type="entry name" value="Y_phosphatase3"/>
    <property type="match status" value="1"/>
</dbReference>
<evidence type="ECO:0000313" key="3">
    <source>
        <dbReference type="Proteomes" id="UP001227162"/>
    </source>
</evidence>
<protein>
    <submittedName>
        <fullName evidence="2">Tyrosine-protein phosphatase</fullName>
    </submittedName>
</protein>
<dbReference type="EMBL" id="JANFFA010000004">
    <property type="protein sequence ID" value="MDQ2095441.1"/>
    <property type="molecule type" value="Genomic_DNA"/>
</dbReference>
<keyword evidence="3" id="KW-1185">Reference proteome</keyword>
<dbReference type="InterPro" id="IPR029021">
    <property type="entry name" value="Prot-tyrosine_phosphatase-like"/>
</dbReference>
<comment type="caution">
    <text evidence="2">The sequence shown here is derived from an EMBL/GenBank/DDBJ whole genome shotgun (WGS) entry which is preliminary data.</text>
</comment>
<organism evidence="2 3">
    <name type="scientific">Rhodalgimonas zhirmunskyi</name>
    <dbReference type="NCBI Taxonomy" id="2964767"/>
    <lineage>
        <taxon>Bacteria</taxon>
        <taxon>Pseudomonadati</taxon>
        <taxon>Pseudomonadota</taxon>
        <taxon>Alphaproteobacteria</taxon>
        <taxon>Rhodobacterales</taxon>
        <taxon>Roseobacteraceae</taxon>
        <taxon>Rhodalgimonas</taxon>
    </lineage>
</organism>
<comment type="similarity">
    <text evidence="1">Belongs to the protein-tyrosine phosphatase family.</text>
</comment>
<dbReference type="InterPro" id="IPR026893">
    <property type="entry name" value="Tyr/Ser_Pase_IphP-type"/>
</dbReference>